<dbReference type="PATRIC" id="fig|1423726.3.peg.985"/>
<gene>
    <name evidence="2" type="ORF">FC07_GL000954</name>
</gene>
<dbReference type="PANTHER" id="PTHR36180:SF2">
    <property type="entry name" value="BRO FAMILY PROTEIN"/>
    <property type="match status" value="1"/>
</dbReference>
<name>A0A0R1H1A8_9LACO</name>
<sequence length="207" mass="23742">MEIQHWNGHNIRFVEVNGEWMAVGKDVALTLEYVNPTKAIRDHVDDENKGGSVLDTPGGKQELIVIDELGIYDLVFNSKMPQAKQFKRWVHSIIRELRKSVGLKAYQAFEMFDTKHQKEAMARLQQGLKHPSKIDYVKANIIANKSVSNQYGFPKMLAKRNMTPEMKRDRESVLDDTVQLMKLKDRYGLDLSVSETIYSRGNSDQTA</sequence>
<dbReference type="RefSeq" id="WP_057903627.1">
    <property type="nucleotide sequence ID" value="NZ_AZDA01000015.1"/>
</dbReference>
<dbReference type="Proteomes" id="UP000051461">
    <property type="component" value="Unassembled WGS sequence"/>
</dbReference>
<organism evidence="2 3">
    <name type="scientific">Loigolactobacillus bifermentans DSM 20003</name>
    <dbReference type="NCBI Taxonomy" id="1423726"/>
    <lineage>
        <taxon>Bacteria</taxon>
        <taxon>Bacillati</taxon>
        <taxon>Bacillota</taxon>
        <taxon>Bacilli</taxon>
        <taxon>Lactobacillales</taxon>
        <taxon>Lactobacillaceae</taxon>
        <taxon>Loigolactobacillus</taxon>
    </lineage>
</organism>
<evidence type="ECO:0000313" key="2">
    <source>
        <dbReference type="EMBL" id="KRK40395.1"/>
    </source>
</evidence>
<dbReference type="Pfam" id="PF02498">
    <property type="entry name" value="Bro-N"/>
    <property type="match status" value="1"/>
</dbReference>
<dbReference type="STRING" id="1423726.FC07_GL000954"/>
<proteinExistence type="predicted"/>
<evidence type="ECO:0000313" key="3">
    <source>
        <dbReference type="Proteomes" id="UP000051461"/>
    </source>
</evidence>
<dbReference type="OrthoDB" id="9812611at2"/>
<comment type="caution">
    <text evidence="2">The sequence shown here is derived from an EMBL/GenBank/DDBJ whole genome shotgun (WGS) entry which is preliminary data.</text>
</comment>
<dbReference type="PANTHER" id="PTHR36180">
    <property type="entry name" value="DNA-BINDING PROTEIN-RELATED-RELATED"/>
    <property type="match status" value="1"/>
</dbReference>
<dbReference type="AlphaFoldDB" id="A0A0R1H1A8"/>
<dbReference type="PROSITE" id="PS51750">
    <property type="entry name" value="BRO_N"/>
    <property type="match status" value="1"/>
</dbReference>
<dbReference type="InterPro" id="IPR003497">
    <property type="entry name" value="BRO_N_domain"/>
</dbReference>
<accession>A0A0R1H1A8</accession>
<evidence type="ECO:0000259" key="1">
    <source>
        <dbReference type="PROSITE" id="PS51750"/>
    </source>
</evidence>
<protein>
    <recommendedName>
        <fullName evidence="1">Bro-N domain-containing protein</fullName>
    </recommendedName>
</protein>
<dbReference type="SMART" id="SM01040">
    <property type="entry name" value="Bro-N"/>
    <property type="match status" value="1"/>
</dbReference>
<keyword evidence="3" id="KW-1185">Reference proteome</keyword>
<reference evidence="2 3" key="1">
    <citation type="journal article" date="2015" name="Genome Announc.">
        <title>Expanding the biotechnology potential of lactobacilli through comparative genomics of 213 strains and associated genera.</title>
        <authorList>
            <person name="Sun Z."/>
            <person name="Harris H.M."/>
            <person name="McCann A."/>
            <person name="Guo C."/>
            <person name="Argimon S."/>
            <person name="Zhang W."/>
            <person name="Yang X."/>
            <person name="Jeffery I.B."/>
            <person name="Cooney J.C."/>
            <person name="Kagawa T.F."/>
            <person name="Liu W."/>
            <person name="Song Y."/>
            <person name="Salvetti E."/>
            <person name="Wrobel A."/>
            <person name="Rasinkangas P."/>
            <person name="Parkhill J."/>
            <person name="Rea M.C."/>
            <person name="O'Sullivan O."/>
            <person name="Ritari J."/>
            <person name="Douillard F.P."/>
            <person name="Paul Ross R."/>
            <person name="Yang R."/>
            <person name="Briner A.E."/>
            <person name="Felis G.E."/>
            <person name="de Vos W.M."/>
            <person name="Barrangou R."/>
            <person name="Klaenhammer T.R."/>
            <person name="Caufield P.W."/>
            <person name="Cui Y."/>
            <person name="Zhang H."/>
            <person name="O'Toole P.W."/>
        </authorList>
    </citation>
    <scope>NUCLEOTIDE SEQUENCE [LARGE SCALE GENOMIC DNA]</scope>
    <source>
        <strain evidence="2 3">DSM 20003</strain>
    </source>
</reference>
<feature type="domain" description="Bro-N" evidence="1">
    <location>
        <begin position="1"/>
        <end position="101"/>
    </location>
</feature>
<dbReference type="EMBL" id="AZDA01000015">
    <property type="protein sequence ID" value="KRK40395.1"/>
    <property type="molecule type" value="Genomic_DNA"/>
</dbReference>